<feature type="region of interest" description="Disordered" evidence="3">
    <location>
        <begin position="1"/>
        <end position="68"/>
    </location>
</feature>
<dbReference type="GO" id="GO:0003688">
    <property type="term" value="F:DNA replication origin binding"/>
    <property type="evidence" value="ECO:0007669"/>
    <property type="project" value="TreeGrafter"/>
</dbReference>
<feature type="domain" description="Cdc6/ORC1-like ATPase lid" evidence="5">
    <location>
        <begin position="274"/>
        <end position="338"/>
    </location>
</feature>
<dbReference type="GO" id="GO:0016887">
    <property type="term" value="F:ATP hydrolysis activity"/>
    <property type="evidence" value="ECO:0007669"/>
    <property type="project" value="InterPro"/>
</dbReference>
<dbReference type="InterPro" id="IPR049945">
    <property type="entry name" value="AAA_22"/>
</dbReference>
<organism evidence="6 7">
    <name type="scientific">[Candida] subhashii</name>
    <dbReference type="NCBI Taxonomy" id="561895"/>
    <lineage>
        <taxon>Eukaryota</taxon>
        <taxon>Fungi</taxon>
        <taxon>Dikarya</taxon>
        <taxon>Ascomycota</taxon>
        <taxon>Saccharomycotina</taxon>
        <taxon>Pichiomycetes</taxon>
        <taxon>Debaryomycetaceae</taxon>
        <taxon>Spathaspora</taxon>
    </lineage>
</organism>
<dbReference type="Proteomes" id="UP000694255">
    <property type="component" value="Unassembled WGS sequence"/>
</dbReference>
<feature type="compositionally biased region" description="Basic residues" evidence="3">
    <location>
        <begin position="1"/>
        <end position="11"/>
    </location>
</feature>
<dbReference type="PANTHER" id="PTHR10763:SF26">
    <property type="entry name" value="CELL DIVISION CONTROL PROTEIN 6 HOMOLOG"/>
    <property type="match status" value="1"/>
</dbReference>
<keyword evidence="7" id="KW-1185">Reference proteome</keyword>
<dbReference type="Pfam" id="PF22606">
    <property type="entry name" value="Cdc6-ORC-like_ATPase_lid"/>
    <property type="match status" value="1"/>
</dbReference>
<evidence type="ECO:0000313" key="6">
    <source>
        <dbReference type="EMBL" id="KAG7662793.1"/>
    </source>
</evidence>
<keyword evidence="1" id="KW-0235">DNA replication</keyword>
<dbReference type="GO" id="GO:0006270">
    <property type="term" value="P:DNA replication initiation"/>
    <property type="evidence" value="ECO:0007669"/>
    <property type="project" value="TreeGrafter"/>
</dbReference>
<reference evidence="6 7" key="1">
    <citation type="journal article" date="2021" name="DNA Res.">
        <title>Genome analysis of Candida subhashii reveals its hybrid nature and dual mitochondrial genome conformations.</title>
        <authorList>
            <person name="Mixao V."/>
            <person name="Hegedusova E."/>
            <person name="Saus E."/>
            <person name="Pryszcz L.P."/>
            <person name="Cillingova A."/>
            <person name="Nosek J."/>
            <person name="Gabaldon T."/>
        </authorList>
    </citation>
    <scope>NUCLEOTIDE SEQUENCE [LARGE SCALE GENOMIC DNA]</scope>
    <source>
        <strain evidence="6 7">CBS 10753</strain>
    </source>
</reference>
<dbReference type="GO" id="GO:0005634">
    <property type="term" value="C:nucleus"/>
    <property type="evidence" value="ECO:0007669"/>
    <property type="project" value="TreeGrafter"/>
</dbReference>
<dbReference type="GeneID" id="73470516"/>
<comment type="similarity">
    <text evidence="2">Belongs to the CDC6/cdc18 family.</text>
</comment>
<dbReference type="EMBL" id="JAGSYN010000162">
    <property type="protein sequence ID" value="KAG7662793.1"/>
    <property type="molecule type" value="Genomic_DNA"/>
</dbReference>
<accession>A0A8J5UGZ1</accession>
<evidence type="ECO:0000256" key="2">
    <source>
        <dbReference type="PIRNR" id="PIRNR001767"/>
    </source>
</evidence>
<evidence type="ECO:0000259" key="5">
    <source>
        <dbReference type="Pfam" id="PF22606"/>
    </source>
</evidence>
<feature type="compositionally biased region" description="Polar residues" evidence="3">
    <location>
        <begin position="35"/>
        <end position="44"/>
    </location>
</feature>
<sequence length="491" mass="55508">MSSRTPTRKRTIRDISNIQLLTPTKTPTNKRTKLSSDTPSPTKQSCRKKLTFEAPPTPTKSPKKQSTSIYSRAKALFQRGTNMVNHESHLVSRESEGKYLNDFFVNSINESLCNSLYISGPPGTGKTAQISLSIEYLEKKLQDEKKKVRFVKINCMTLNNPEHVFHEIFSGLKGGLSILLGRKKTSDDLFKCLSVGEDEVDSLVVILDELDSLITRDQQVLFQLFNCANKKNSHQYKTKLVVVGISNALDLTDKFLPRLIRNNLTPESMQFLPYTADQIKSIIISRLKSLTEDEEDGNGQIPIFHPSAIQLCCRKSASISGDLRKAFDICYKSIELIERSLPPFQSYESFQKEYPKVMIPHIAKICNLSFDNSSSIGNLNLLQKAILCQLFNYKLENEGNTDHITVNLFYDYYRKQDHINSLIGVLKNGEFIEIITALESSSCIVINDNNKLKFNSGIGNKLIQLNVSYDDIVKSIENVGILKRVLKNNSM</sequence>
<evidence type="ECO:0000313" key="7">
    <source>
        <dbReference type="Proteomes" id="UP000694255"/>
    </source>
</evidence>
<dbReference type="AlphaFoldDB" id="A0A8J5UGZ1"/>
<proteinExistence type="inferred from homology"/>
<dbReference type="GO" id="GO:0033314">
    <property type="term" value="P:mitotic DNA replication checkpoint signaling"/>
    <property type="evidence" value="ECO:0007669"/>
    <property type="project" value="TreeGrafter"/>
</dbReference>
<dbReference type="InterPro" id="IPR016314">
    <property type="entry name" value="Cdc6/18"/>
</dbReference>
<protein>
    <recommendedName>
        <fullName evidence="2">Cell division control protein</fullName>
    </recommendedName>
</protein>
<name>A0A8J5UGZ1_9ASCO</name>
<comment type="caution">
    <text evidence="6">The sequence shown here is derived from an EMBL/GenBank/DDBJ whole genome shotgun (WGS) entry which is preliminary data.</text>
</comment>
<evidence type="ECO:0000256" key="3">
    <source>
        <dbReference type="SAM" id="MobiDB-lite"/>
    </source>
</evidence>
<dbReference type="Pfam" id="PF13401">
    <property type="entry name" value="AAA_22"/>
    <property type="match status" value="1"/>
</dbReference>
<dbReference type="PIRSF" id="PIRSF001767">
    <property type="entry name" value="Cdc6"/>
    <property type="match status" value="1"/>
</dbReference>
<evidence type="ECO:0000259" key="4">
    <source>
        <dbReference type="Pfam" id="PF13401"/>
    </source>
</evidence>
<evidence type="ECO:0000256" key="1">
    <source>
        <dbReference type="ARBA" id="ARBA00022705"/>
    </source>
</evidence>
<dbReference type="OrthoDB" id="1926878at2759"/>
<dbReference type="InterPro" id="IPR054425">
    <property type="entry name" value="Cdc6_ORC1-like_ATPase_lid"/>
</dbReference>
<dbReference type="CDD" id="cd00009">
    <property type="entry name" value="AAA"/>
    <property type="match status" value="1"/>
</dbReference>
<dbReference type="RefSeq" id="XP_049263026.1">
    <property type="nucleotide sequence ID" value="XM_049407600.1"/>
</dbReference>
<gene>
    <name evidence="6" type="ORF">J8A68_003716</name>
</gene>
<dbReference type="PANTHER" id="PTHR10763">
    <property type="entry name" value="CELL DIVISION CONTROL PROTEIN 6-RELATED"/>
    <property type="match status" value="1"/>
</dbReference>
<feature type="domain" description="ORC1/DEAH AAA+ ATPase" evidence="4">
    <location>
        <begin position="113"/>
        <end position="248"/>
    </location>
</feature>
<dbReference type="InterPro" id="IPR050311">
    <property type="entry name" value="ORC1/CDC6"/>
</dbReference>